<comment type="catalytic activity">
    <reaction evidence="5">
        <text>(sulfur carrier)-H + L-cysteine = (sulfur carrier)-SH + L-alanine</text>
        <dbReference type="Rhea" id="RHEA:43892"/>
        <dbReference type="Rhea" id="RHEA-COMP:14737"/>
        <dbReference type="Rhea" id="RHEA-COMP:14739"/>
        <dbReference type="ChEBI" id="CHEBI:29917"/>
        <dbReference type="ChEBI" id="CHEBI:35235"/>
        <dbReference type="ChEBI" id="CHEBI:57972"/>
        <dbReference type="ChEBI" id="CHEBI:64428"/>
        <dbReference type="EC" id="2.8.1.7"/>
    </reaction>
</comment>
<keyword evidence="8" id="KW-0032">Aminotransferase</keyword>
<dbReference type="GO" id="GO:0008483">
    <property type="term" value="F:transaminase activity"/>
    <property type="evidence" value="ECO:0007669"/>
    <property type="project" value="UniProtKB-KW"/>
</dbReference>
<evidence type="ECO:0000259" key="7">
    <source>
        <dbReference type="Pfam" id="PF00266"/>
    </source>
</evidence>
<dbReference type="InterPro" id="IPR000192">
    <property type="entry name" value="Aminotrans_V_dom"/>
</dbReference>
<comment type="caution">
    <text evidence="8">The sequence shown here is derived from an EMBL/GenBank/DDBJ whole genome shotgun (WGS) entry which is preliminary data.</text>
</comment>
<dbReference type="SUPFAM" id="SSF53383">
    <property type="entry name" value="PLP-dependent transferases"/>
    <property type="match status" value="1"/>
</dbReference>
<dbReference type="EMBL" id="JAMZFV010000015">
    <property type="protein sequence ID" value="MCP1110577.1"/>
    <property type="molecule type" value="Genomic_DNA"/>
</dbReference>
<comment type="cofactor">
    <cofactor evidence="1 6">
        <name>pyridoxal 5'-phosphate</name>
        <dbReference type="ChEBI" id="CHEBI:597326"/>
    </cofactor>
</comment>
<keyword evidence="8" id="KW-0808">Transferase</keyword>
<evidence type="ECO:0000256" key="5">
    <source>
        <dbReference type="ARBA" id="ARBA00050776"/>
    </source>
</evidence>
<evidence type="ECO:0000313" key="8">
    <source>
        <dbReference type="EMBL" id="MCP1110577.1"/>
    </source>
</evidence>
<evidence type="ECO:0000256" key="3">
    <source>
        <dbReference type="ARBA" id="ARBA00012239"/>
    </source>
</evidence>
<reference evidence="8 9" key="1">
    <citation type="journal article" date="2022" name="Genome Biol. Evol.">
        <title>Host diet, physiology and behaviors set the stage for Lachnospiraceae cladogenesis.</title>
        <authorList>
            <person name="Vera-Ponce De Leon A."/>
            <person name="Schneider M."/>
            <person name="Jahnes B.C."/>
            <person name="Sadowski V."/>
            <person name="Camuy-Velez L.A."/>
            <person name="Duan J."/>
            <person name="Sabree Z.L."/>
        </authorList>
    </citation>
    <scope>NUCLEOTIDE SEQUENCE [LARGE SCALE GENOMIC DNA]</scope>
    <source>
        <strain evidence="8 9">PAL227</strain>
    </source>
</reference>
<dbReference type="InterPro" id="IPR020578">
    <property type="entry name" value="Aminotrans_V_PyrdxlP_BS"/>
</dbReference>
<keyword evidence="9" id="KW-1185">Reference proteome</keyword>
<dbReference type="Gene3D" id="3.40.640.10">
    <property type="entry name" value="Type I PLP-dependent aspartate aminotransferase-like (Major domain)"/>
    <property type="match status" value="1"/>
</dbReference>
<proteinExistence type="inferred from homology"/>
<dbReference type="PIRSF" id="PIRSF005572">
    <property type="entry name" value="NifS"/>
    <property type="match status" value="1"/>
</dbReference>
<dbReference type="Proteomes" id="UP001523565">
    <property type="component" value="Unassembled WGS sequence"/>
</dbReference>
<dbReference type="PANTHER" id="PTHR43586">
    <property type="entry name" value="CYSTEINE DESULFURASE"/>
    <property type="match status" value="1"/>
</dbReference>
<dbReference type="Gene3D" id="3.90.1150.10">
    <property type="entry name" value="Aspartate Aminotransferase, domain 1"/>
    <property type="match status" value="1"/>
</dbReference>
<sequence>MIYMDNAATSMRKPKEVTSAVTRAMTSIGNAGRGVNDASLEAAREIYETRSLLARLFGVKDPKQIAFTSNSTMSLNMAIKGLLVPGDHVITTIQEHNSVLRPLYELEALGVSLSIVGADEKGKTTVDDIKKAIRHNTKYIITTHASNLTGNALPVAEIGALARENGLIYIVDASQSAGVLPLDVEAMKIDVLCFTGHKSLYGPQGTGGIYVSEQLKMRPLVVGGTGVQTFRHEQPPEMPTHLEAGTLNGHGIAGLKAGVTFVLERGVEAIRERELALAQMFRKGIADLPGIQLYGDFEEELRCPIVSFNVGDYDSGEVGDELLQEYGIITRTGGHCAPLLHKHFGTESRGMIRFSFSHFNTDEEVAKAITAIKIITTE</sequence>
<evidence type="ECO:0000256" key="4">
    <source>
        <dbReference type="ARBA" id="ARBA00022898"/>
    </source>
</evidence>
<dbReference type="InterPro" id="IPR010969">
    <property type="entry name" value="Cys_dSase-rel_unknwn_funct"/>
</dbReference>
<dbReference type="PANTHER" id="PTHR43586:SF4">
    <property type="entry name" value="ISOPENICILLIN N EPIMERASE"/>
    <property type="match status" value="1"/>
</dbReference>
<name>A0ABT1ELB0_9FIRM</name>
<organism evidence="8 9">
    <name type="scientific">Ohessyouella blattaphilus</name>
    <dbReference type="NCBI Taxonomy" id="2949333"/>
    <lineage>
        <taxon>Bacteria</taxon>
        <taxon>Bacillati</taxon>
        <taxon>Bacillota</taxon>
        <taxon>Clostridia</taxon>
        <taxon>Lachnospirales</taxon>
        <taxon>Lachnospiraceae</taxon>
        <taxon>Ohessyouella</taxon>
    </lineage>
</organism>
<evidence type="ECO:0000256" key="2">
    <source>
        <dbReference type="ARBA" id="ARBA00010447"/>
    </source>
</evidence>
<evidence type="ECO:0000256" key="1">
    <source>
        <dbReference type="ARBA" id="ARBA00001933"/>
    </source>
</evidence>
<dbReference type="RefSeq" id="WP_262069457.1">
    <property type="nucleotide sequence ID" value="NZ_JAMXOC010000015.1"/>
</dbReference>
<keyword evidence="4" id="KW-0663">Pyridoxal phosphate</keyword>
<accession>A0ABT1ELB0</accession>
<dbReference type="InterPro" id="IPR015421">
    <property type="entry name" value="PyrdxlP-dep_Trfase_major"/>
</dbReference>
<dbReference type="InterPro" id="IPR015422">
    <property type="entry name" value="PyrdxlP-dep_Trfase_small"/>
</dbReference>
<dbReference type="EC" id="2.8.1.7" evidence="3"/>
<dbReference type="InterPro" id="IPR015424">
    <property type="entry name" value="PyrdxlP-dep_Trfase"/>
</dbReference>
<dbReference type="Pfam" id="PF00266">
    <property type="entry name" value="Aminotran_5"/>
    <property type="match status" value="1"/>
</dbReference>
<comment type="similarity">
    <text evidence="2">Belongs to the class-V pyridoxal-phosphate-dependent aminotransferase family. Csd subfamily.</text>
</comment>
<feature type="domain" description="Aminotransferase class V" evidence="7">
    <location>
        <begin position="2"/>
        <end position="366"/>
    </location>
</feature>
<dbReference type="NCBIfam" id="TIGR01977">
    <property type="entry name" value="am_tr_V_EF2568"/>
    <property type="match status" value="1"/>
</dbReference>
<evidence type="ECO:0000256" key="6">
    <source>
        <dbReference type="RuleBase" id="RU004504"/>
    </source>
</evidence>
<dbReference type="PROSITE" id="PS00595">
    <property type="entry name" value="AA_TRANSFER_CLASS_5"/>
    <property type="match status" value="1"/>
</dbReference>
<evidence type="ECO:0000313" key="9">
    <source>
        <dbReference type="Proteomes" id="UP001523565"/>
    </source>
</evidence>
<dbReference type="InterPro" id="IPR016454">
    <property type="entry name" value="Cysteine_dSase"/>
</dbReference>
<gene>
    <name evidence="8" type="ORF">NK118_09970</name>
</gene>
<protein>
    <recommendedName>
        <fullName evidence="3">cysteine desulfurase</fullName>
        <ecNumber evidence="3">2.8.1.7</ecNumber>
    </recommendedName>
</protein>